<organism evidence="7 8">
    <name type="scientific">Paractinoplanes lichenicola</name>
    <dbReference type="NCBI Taxonomy" id="2802976"/>
    <lineage>
        <taxon>Bacteria</taxon>
        <taxon>Bacillati</taxon>
        <taxon>Actinomycetota</taxon>
        <taxon>Actinomycetes</taxon>
        <taxon>Micromonosporales</taxon>
        <taxon>Micromonosporaceae</taxon>
        <taxon>Paractinoplanes</taxon>
    </lineage>
</organism>
<dbReference type="Proteomes" id="UP000598996">
    <property type="component" value="Unassembled WGS sequence"/>
</dbReference>
<evidence type="ECO:0000256" key="2">
    <source>
        <dbReference type="ARBA" id="ARBA00023015"/>
    </source>
</evidence>
<evidence type="ECO:0000259" key="5">
    <source>
        <dbReference type="Pfam" id="PF04542"/>
    </source>
</evidence>
<dbReference type="InterPro" id="IPR036388">
    <property type="entry name" value="WH-like_DNA-bd_sf"/>
</dbReference>
<dbReference type="RefSeq" id="WP_202990173.1">
    <property type="nucleotide sequence ID" value="NZ_JAENHO010000002.1"/>
</dbReference>
<evidence type="ECO:0000313" key="7">
    <source>
        <dbReference type="EMBL" id="MBL7253789.1"/>
    </source>
</evidence>
<keyword evidence="8" id="KW-1185">Reference proteome</keyword>
<dbReference type="NCBIfam" id="TIGR02937">
    <property type="entry name" value="sigma70-ECF"/>
    <property type="match status" value="1"/>
</dbReference>
<accession>A0ABS1VGI1</accession>
<keyword evidence="2" id="KW-0805">Transcription regulation</keyword>
<sequence>MRPTATRAELTDGDLIQLSASRPEAFGSVFDRHATTIHRYLSRRAGTTLADDLTAETFLTAFRSRAGYDTGRPDALPWLYGIAANLLRGHQRAETRQYHALARTGIDLALAGHDDRVSARVDASEQVRALAGALARLNAGERDVLTLISQAQLSYPEVAEALGIPLGTVRSRLHSARKRLRAALPHLNETNGIDDE</sequence>
<reference evidence="7 8" key="1">
    <citation type="submission" date="2021-01" db="EMBL/GenBank/DDBJ databases">
        <title>Actinoplanes sp. nov. LDG1-01 isolated from lichen.</title>
        <authorList>
            <person name="Saeng-In P."/>
            <person name="Phongsopitanun W."/>
            <person name="Kanchanasin P."/>
            <person name="Yuki M."/>
            <person name="Kudo T."/>
            <person name="Ohkuma M."/>
            <person name="Tanasupawat S."/>
        </authorList>
    </citation>
    <scope>NUCLEOTIDE SEQUENCE [LARGE SCALE GENOMIC DNA]</scope>
    <source>
        <strain evidence="7 8">LDG1-01</strain>
    </source>
</reference>
<dbReference type="InterPro" id="IPR013325">
    <property type="entry name" value="RNA_pol_sigma_r2"/>
</dbReference>
<evidence type="ECO:0000256" key="1">
    <source>
        <dbReference type="ARBA" id="ARBA00010641"/>
    </source>
</evidence>
<feature type="domain" description="RNA polymerase sigma factor 70 region 4 type 2" evidence="6">
    <location>
        <begin position="129"/>
        <end position="180"/>
    </location>
</feature>
<dbReference type="CDD" id="cd06171">
    <property type="entry name" value="Sigma70_r4"/>
    <property type="match status" value="1"/>
</dbReference>
<dbReference type="PANTHER" id="PTHR43133:SF25">
    <property type="entry name" value="RNA POLYMERASE SIGMA FACTOR RFAY-RELATED"/>
    <property type="match status" value="1"/>
</dbReference>
<dbReference type="Gene3D" id="1.10.10.10">
    <property type="entry name" value="Winged helix-like DNA-binding domain superfamily/Winged helix DNA-binding domain"/>
    <property type="match status" value="1"/>
</dbReference>
<dbReference type="Gene3D" id="1.10.1740.10">
    <property type="match status" value="1"/>
</dbReference>
<protein>
    <submittedName>
        <fullName evidence="7">RNA polymerase sigma factor</fullName>
    </submittedName>
</protein>
<dbReference type="InterPro" id="IPR014284">
    <property type="entry name" value="RNA_pol_sigma-70_dom"/>
</dbReference>
<dbReference type="EMBL" id="JAENHO010000002">
    <property type="protein sequence ID" value="MBL7253789.1"/>
    <property type="molecule type" value="Genomic_DNA"/>
</dbReference>
<proteinExistence type="inferred from homology"/>
<dbReference type="Pfam" id="PF08281">
    <property type="entry name" value="Sigma70_r4_2"/>
    <property type="match status" value="1"/>
</dbReference>
<comment type="caution">
    <text evidence="7">The sequence shown here is derived from an EMBL/GenBank/DDBJ whole genome shotgun (WGS) entry which is preliminary data.</text>
</comment>
<dbReference type="InterPro" id="IPR007627">
    <property type="entry name" value="RNA_pol_sigma70_r2"/>
</dbReference>
<dbReference type="SUPFAM" id="SSF88659">
    <property type="entry name" value="Sigma3 and sigma4 domains of RNA polymerase sigma factors"/>
    <property type="match status" value="1"/>
</dbReference>
<keyword evidence="3" id="KW-0731">Sigma factor</keyword>
<dbReference type="PANTHER" id="PTHR43133">
    <property type="entry name" value="RNA POLYMERASE ECF-TYPE SIGMA FACTO"/>
    <property type="match status" value="1"/>
</dbReference>
<evidence type="ECO:0000313" key="8">
    <source>
        <dbReference type="Proteomes" id="UP000598996"/>
    </source>
</evidence>
<evidence type="ECO:0000256" key="3">
    <source>
        <dbReference type="ARBA" id="ARBA00023082"/>
    </source>
</evidence>
<evidence type="ECO:0000256" key="4">
    <source>
        <dbReference type="ARBA" id="ARBA00023163"/>
    </source>
</evidence>
<dbReference type="InterPro" id="IPR013249">
    <property type="entry name" value="RNA_pol_sigma70_r4_t2"/>
</dbReference>
<dbReference type="Pfam" id="PF04542">
    <property type="entry name" value="Sigma70_r2"/>
    <property type="match status" value="1"/>
</dbReference>
<dbReference type="InterPro" id="IPR039425">
    <property type="entry name" value="RNA_pol_sigma-70-like"/>
</dbReference>
<dbReference type="SUPFAM" id="SSF88946">
    <property type="entry name" value="Sigma2 domain of RNA polymerase sigma factors"/>
    <property type="match status" value="1"/>
</dbReference>
<evidence type="ECO:0000259" key="6">
    <source>
        <dbReference type="Pfam" id="PF08281"/>
    </source>
</evidence>
<gene>
    <name evidence="7" type="ORF">JKJ07_05625</name>
</gene>
<keyword evidence="4" id="KW-0804">Transcription</keyword>
<feature type="domain" description="RNA polymerase sigma-70 region 2" evidence="5">
    <location>
        <begin position="30"/>
        <end position="96"/>
    </location>
</feature>
<comment type="similarity">
    <text evidence="1">Belongs to the sigma-70 factor family. ECF subfamily.</text>
</comment>
<dbReference type="InterPro" id="IPR013324">
    <property type="entry name" value="RNA_pol_sigma_r3/r4-like"/>
</dbReference>
<name>A0ABS1VGI1_9ACTN</name>